<name>A0AAN8P3U1_POLSC</name>
<protein>
    <submittedName>
        <fullName evidence="1">Uncharacterized protein</fullName>
    </submittedName>
</protein>
<proteinExistence type="predicted"/>
<dbReference type="EMBL" id="JAWJWE010000040">
    <property type="protein sequence ID" value="KAK6619713.1"/>
    <property type="molecule type" value="Genomic_DNA"/>
</dbReference>
<gene>
    <name evidence="1" type="ORF">RUM43_012471</name>
</gene>
<evidence type="ECO:0000313" key="1">
    <source>
        <dbReference type="EMBL" id="KAK6619713.1"/>
    </source>
</evidence>
<accession>A0AAN8P3U1</accession>
<comment type="caution">
    <text evidence="1">The sequence shown here is derived from an EMBL/GenBank/DDBJ whole genome shotgun (WGS) entry which is preliminary data.</text>
</comment>
<evidence type="ECO:0000313" key="2">
    <source>
        <dbReference type="Proteomes" id="UP001372834"/>
    </source>
</evidence>
<reference evidence="1 2" key="1">
    <citation type="submission" date="2023-10" db="EMBL/GenBank/DDBJ databases">
        <title>Genomes of two closely related lineages of the louse Polyplax serrata with different host specificities.</title>
        <authorList>
            <person name="Martinu J."/>
            <person name="Tarabai H."/>
            <person name="Stefka J."/>
            <person name="Hypsa V."/>
        </authorList>
    </citation>
    <scope>NUCLEOTIDE SEQUENCE [LARGE SCALE GENOMIC DNA]</scope>
    <source>
        <strain evidence="1">HR10_N</strain>
    </source>
</reference>
<dbReference type="Proteomes" id="UP001372834">
    <property type="component" value="Unassembled WGS sequence"/>
</dbReference>
<sequence length="118" mass="13375">MGKVGRGLLKMVDLRCRDAKSSREPFGGMFLDLMGDIDQLPPVMDRPFCTTRFGRRSIYDDGQLPYRSIESFAFLNKSFRQAGKSQQAFRDILDGISKAETIHAPQAPAPQFAREKQF</sequence>
<organism evidence="1 2">
    <name type="scientific">Polyplax serrata</name>
    <name type="common">Common mouse louse</name>
    <dbReference type="NCBI Taxonomy" id="468196"/>
    <lineage>
        <taxon>Eukaryota</taxon>
        <taxon>Metazoa</taxon>
        <taxon>Ecdysozoa</taxon>
        <taxon>Arthropoda</taxon>
        <taxon>Hexapoda</taxon>
        <taxon>Insecta</taxon>
        <taxon>Pterygota</taxon>
        <taxon>Neoptera</taxon>
        <taxon>Paraneoptera</taxon>
        <taxon>Psocodea</taxon>
        <taxon>Troctomorpha</taxon>
        <taxon>Phthiraptera</taxon>
        <taxon>Anoplura</taxon>
        <taxon>Polyplacidae</taxon>
        <taxon>Polyplax</taxon>
    </lineage>
</organism>
<dbReference type="AlphaFoldDB" id="A0AAN8P3U1"/>